<evidence type="ECO:0000313" key="5">
    <source>
        <dbReference type="Proteomes" id="UP001054945"/>
    </source>
</evidence>
<dbReference type="InterPro" id="IPR011990">
    <property type="entry name" value="TPR-like_helical_dom_sf"/>
</dbReference>
<evidence type="ECO:0000313" key="4">
    <source>
        <dbReference type="EMBL" id="GIX92803.1"/>
    </source>
</evidence>
<reference evidence="4 5" key="1">
    <citation type="submission" date="2021-06" db="EMBL/GenBank/DDBJ databases">
        <title>Caerostris extrusa draft genome.</title>
        <authorList>
            <person name="Kono N."/>
            <person name="Arakawa K."/>
        </authorList>
    </citation>
    <scope>NUCLEOTIDE SEQUENCE [LARGE SCALE GENOMIC DNA]</scope>
</reference>
<accession>A0AAV4P717</accession>
<dbReference type="SMART" id="SM00028">
    <property type="entry name" value="TPR"/>
    <property type="match status" value="2"/>
</dbReference>
<dbReference type="PANTHER" id="PTHR46358:SF1">
    <property type="entry name" value="TONSOKU-LIKE PROTEIN"/>
    <property type="match status" value="1"/>
</dbReference>
<evidence type="ECO:0000256" key="1">
    <source>
        <dbReference type="ARBA" id="ARBA00004123"/>
    </source>
</evidence>
<proteinExistence type="predicted"/>
<gene>
    <name evidence="4" type="ORF">CEXT_462211</name>
</gene>
<dbReference type="Proteomes" id="UP001054945">
    <property type="component" value="Unassembled WGS sequence"/>
</dbReference>
<dbReference type="Gene3D" id="1.25.40.10">
    <property type="entry name" value="Tetratricopeptide repeat domain"/>
    <property type="match status" value="1"/>
</dbReference>
<dbReference type="PANTHER" id="PTHR46358">
    <property type="entry name" value="TONSOKU-LIKE PROTEIN"/>
    <property type="match status" value="1"/>
</dbReference>
<evidence type="ECO:0000256" key="3">
    <source>
        <dbReference type="ARBA" id="ARBA00023242"/>
    </source>
</evidence>
<dbReference type="EMBL" id="BPLR01021718">
    <property type="protein sequence ID" value="GIX92803.1"/>
    <property type="molecule type" value="Genomic_DNA"/>
</dbReference>
<name>A0AAV4P717_CAEEX</name>
<dbReference type="GO" id="GO:0043596">
    <property type="term" value="C:nuclear replication fork"/>
    <property type="evidence" value="ECO:0007669"/>
    <property type="project" value="TreeGrafter"/>
</dbReference>
<protein>
    <submittedName>
        <fullName evidence="4">Uncharacterized protein</fullName>
    </submittedName>
</protein>
<evidence type="ECO:0000256" key="2">
    <source>
        <dbReference type="ARBA" id="ARBA00022737"/>
    </source>
</evidence>
<dbReference type="SUPFAM" id="SSF48452">
    <property type="entry name" value="TPR-like"/>
    <property type="match status" value="1"/>
</dbReference>
<dbReference type="AlphaFoldDB" id="A0AAV4P717"/>
<keyword evidence="2" id="KW-0677">Repeat</keyword>
<keyword evidence="3" id="KW-0539">Nucleus</keyword>
<dbReference type="InterPro" id="IPR052311">
    <property type="entry name" value="MMS22L-TONSL_complex_comp"/>
</dbReference>
<dbReference type="GO" id="GO:0000724">
    <property type="term" value="P:double-strand break repair via homologous recombination"/>
    <property type="evidence" value="ECO:0007669"/>
    <property type="project" value="TreeGrafter"/>
</dbReference>
<sequence>MKSRCLLNLALVYEWRGNIAQCAKYIRIAVHLANKHNLIQDLHRCQSSLALVYLKHKLYKLALKSLDGAITSAERLKDKALLCEELLAKSIILINLKDFESARGYLKRAYKVHSPIQEDHEKSAKFLKICIGICNAQMELQDLDLVNITLENHFLRKLLMAYHFWNAII</sequence>
<dbReference type="InterPro" id="IPR019734">
    <property type="entry name" value="TPR_rpt"/>
</dbReference>
<keyword evidence="5" id="KW-1185">Reference proteome</keyword>
<dbReference type="GO" id="GO:0031297">
    <property type="term" value="P:replication fork processing"/>
    <property type="evidence" value="ECO:0007669"/>
    <property type="project" value="TreeGrafter"/>
</dbReference>
<organism evidence="4 5">
    <name type="scientific">Caerostris extrusa</name>
    <name type="common">Bark spider</name>
    <name type="synonym">Caerostris bankana</name>
    <dbReference type="NCBI Taxonomy" id="172846"/>
    <lineage>
        <taxon>Eukaryota</taxon>
        <taxon>Metazoa</taxon>
        <taxon>Ecdysozoa</taxon>
        <taxon>Arthropoda</taxon>
        <taxon>Chelicerata</taxon>
        <taxon>Arachnida</taxon>
        <taxon>Araneae</taxon>
        <taxon>Araneomorphae</taxon>
        <taxon>Entelegynae</taxon>
        <taxon>Araneoidea</taxon>
        <taxon>Araneidae</taxon>
        <taxon>Caerostris</taxon>
    </lineage>
</organism>
<comment type="subcellular location">
    <subcellularLocation>
        <location evidence="1">Nucleus</location>
    </subcellularLocation>
</comment>
<comment type="caution">
    <text evidence="4">The sequence shown here is derived from an EMBL/GenBank/DDBJ whole genome shotgun (WGS) entry which is preliminary data.</text>
</comment>